<proteinExistence type="predicted"/>
<keyword evidence="1" id="KW-0175">Coiled coil</keyword>
<dbReference type="CDD" id="cd00009">
    <property type="entry name" value="AAA"/>
    <property type="match status" value="1"/>
</dbReference>
<dbReference type="RefSeq" id="WP_013604320.1">
    <property type="nucleotide sequence ID" value="NC_015151.1"/>
</dbReference>
<evidence type="ECO:0000259" key="2">
    <source>
        <dbReference type="SMART" id="SM00382"/>
    </source>
</evidence>
<sequence>MATFKFWYLVLYAVSENYFDRIRSVYMKLNNMFFKYENEVLGALMATLSRENYLLVGPPGTAKTTLVYALSKLLNAKWFYRQLTRFTDLEEILGPINIAKLLDGKVERIYANSIVESEFALLDEIFNASSAILNTLLSILNERVVYDGEKVVPVKTWTVFGASNRIPDEEELQALYDRFPLRVFTEWVSPDDTEPLIVKGWELRMDLDRMEPLATMDDVQAVNKIITEYVYDHIKDISKVISPIIANYVEHIPISNRTRVKVPMYVATYLMLHGIDIGRTELSSSLLRVGTIKVLRYLVSNKDQLNEYYSFATVHMPEDLLRLSELLSEAKALINNEVYDEAKQRIRDAKELLSQLRSRWDIVMTRLYADEINDLEELLKRLEDAVTESKQ</sequence>
<evidence type="ECO:0000256" key="1">
    <source>
        <dbReference type="SAM" id="Coils"/>
    </source>
</evidence>
<dbReference type="SUPFAM" id="SSF52540">
    <property type="entry name" value="P-loop containing nucleoside triphosphate hydrolases"/>
    <property type="match status" value="1"/>
</dbReference>
<dbReference type="Proteomes" id="UP000007485">
    <property type="component" value="Chromosome"/>
</dbReference>
<feature type="coiled-coil region" evidence="1">
    <location>
        <begin position="339"/>
        <end position="388"/>
    </location>
</feature>
<dbReference type="SMART" id="SM00382">
    <property type="entry name" value="AAA"/>
    <property type="match status" value="1"/>
</dbReference>
<protein>
    <submittedName>
        <fullName evidence="3">ATPase associated with various cellular activities AAA_5</fullName>
    </submittedName>
</protein>
<gene>
    <name evidence="3" type="ordered locus">VMUT_0948</name>
</gene>
<evidence type="ECO:0000313" key="3">
    <source>
        <dbReference type="EMBL" id="ADY01158.1"/>
    </source>
</evidence>
<reference evidence="3 4" key="1">
    <citation type="journal article" date="2011" name="J. Bacteriol.">
        <title>Complete genome sequence of 'Vulcanisaeta moutnovskia' strain 768-28, a novel member of the hyperthermophilic crenarchaeal genus vulcanisaeta.</title>
        <authorList>
            <person name="Gumerov V.M."/>
            <person name="Mardanov A.V."/>
            <person name="Beletsky A.V."/>
            <person name="Prokofeva M.I."/>
            <person name="Bonch-Osmolovskaya E.A."/>
            <person name="Ravin N.V."/>
            <person name="Skryabin K.G."/>
        </authorList>
    </citation>
    <scope>NUCLEOTIDE SEQUENCE [LARGE SCALE GENOMIC DNA]</scope>
    <source>
        <strain evidence="3 4">768-28</strain>
    </source>
</reference>
<dbReference type="PANTHER" id="PTHR32204:SF0">
    <property type="entry name" value="ATPASE RAVA"/>
    <property type="match status" value="1"/>
</dbReference>
<dbReference type="Pfam" id="PF20030">
    <property type="entry name" value="bpMoxR"/>
    <property type="match status" value="1"/>
</dbReference>
<dbReference type="InterPro" id="IPR027417">
    <property type="entry name" value="P-loop_NTPase"/>
</dbReference>
<dbReference type="STRING" id="985053.VMUT_0948"/>
<organism evidence="3 4">
    <name type="scientific">Vulcanisaeta moutnovskia (strain 768-28)</name>
    <dbReference type="NCBI Taxonomy" id="985053"/>
    <lineage>
        <taxon>Archaea</taxon>
        <taxon>Thermoproteota</taxon>
        <taxon>Thermoprotei</taxon>
        <taxon>Thermoproteales</taxon>
        <taxon>Thermoproteaceae</taxon>
        <taxon>Vulcanisaeta</taxon>
    </lineage>
</organism>
<dbReference type="InterPro" id="IPR050513">
    <property type="entry name" value="RavA_ATPases"/>
</dbReference>
<dbReference type="Gene3D" id="3.40.50.300">
    <property type="entry name" value="P-loop containing nucleotide triphosphate hydrolases"/>
    <property type="match status" value="1"/>
</dbReference>
<accession>F0QXB9</accession>
<dbReference type="eggNOG" id="arCOG00436">
    <property type="taxonomic scope" value="Archaea"/>
</dbReference>
<dbReference type="GO" id="GO:0005524">
    <property type="term" value="F:ATP binding"/>
    <property type="evidence" value="ECO:0007669"/>
    <property type="project" value="InterPro"/>
</dbReference>
<keyword evidence="4" id="KW-1185">Reference proteome</keyword>
<feature type="domain" description="AAA+ ATPase" evidence="2">
    <location>
        <begin position="49"/>
        <end position="189"/>
    </location>
</feature>
<dbReference type="AlphaFoldDB" id="F0QXB9"/>
<dbReference type="InterPro" id="IPR003593">
    <property type="entry name" value="AAA+_ATPase"/>
</dbReference>
<name>F0QXB9_VULM7</name>
<dbReference type="EMBL" id="CP002529">
    <property type="protein sequence ID" value="ADY01158.1"/>
    <property type="molecule type" value="Genomic_DNA"/>
</dbReference>
<evidence type="ECO:0000313" key="4">
    <source>
        <dbReference type="Proteomes" id="UP000007485"/>
    </source>
</evidence>
<dbReference type="GeneID" id="10288600"/>
<dbReference type="PRINTS" id="PR00300">
    <property type="entry name" value="CLPPROTEASEA"/>
</dbReference>
<dbReference type="PANTHER" id="PTHR32204">
    <property type="entry name" value="ATPASE RAVA"/>
    <property type="match status" value="1"/>
</dbReference>
<dbReference type="InterPro" id="IPR045427">
    <property type="entry name" value="MoxR"/>
</dbReference>
<dbReference type="KEGG" id="vmo:VMUT_0948"/>
<dbReference type="HOGENOM" id="CLU_018678_0_0_2"/>
<dbReference type="InterPro" id="IPR001270">
    <property type="entry name" value="ClpA/B"/>
</dbReference>